<sequence>MPKNQSQPGSGVVYEEQQIPSSSLLKDTGHDASITKTFSSTLSNTEASENLGENPLELLLLSLEAHLEPPPECESYIRELAFLKNSSKQHAALVYLISNMTNKLDKLLESISISKNTGFSKGQSDTHHLFIGAHNFVWTKPPKKNLYQRPKEWKMQYLPSSFCPEENKAHLIVSTEVWRILKQERNVFKKKILKNITVQSGSPEQPIPRLIELAKMTAILQKKASETDFSLVIPPTMEQVEQEMRNNNSFDSFKNNEVTSEEE</sequence>
<reference evidence="2" key="1">
    <citation type="submission" date="2022-06" db="EMBL/GenBank/DDBJ databases">
        <authorList>
            <consortium name="SYNGENTA / RWTH Aachen University"/>
        </authorList>
    </citation>
    <scope>NUCLEOTIDE SEQUENCE</scope>
</reference>
<dbReference type="EMBL" id="CALTRL010005757">
    <property type="protein sequence ID" value="CAH7685883.1"/>
    <property type="molecule type" value="Genomic_DNA"/>
</dbReference>
<feature type="region of interest" description="Disordered" evidence="1">
    <location>
        <begin position="1"/>
        <end position="30"/>
    </location>
</feature>
<evidence type="ECO:0000313" key="3">
    <source>
        <dbReference type="Proteomes" id="UP001153365"/>
    </source>
</evidence>
<dbReference type="Proteomes" id="UP001153365">
    <property type="component" value="Unassembled WGS sequence"/>
</dbReference>
<organism evidence="2 3">
    <name type="scientific">Phakopsora pachyrhizi</name>
    <name type="common">Asian soybean rust disease fungus</name>
    <dbReference type="NCBI Taxonomy" id="170000"/>
    <lineage>
        <taxon>Eukaryota</taxon>
        <taxon>Fungi</taxon>
        <taxon>Dikarya</taxon>
        <taxon>Basidiomycota</taxon>
        <taxon>Pucciniomycotina</taxon>
        <taxon>Pucciniomycetes</taxon>
        <taxon>Pucciniales</taxon>
        <taxon>Phakopsoraceae</taxon>
        <taxon>Phakopsora</taxon>
    </lineage>
</organism>
<feature type="compositionally biased region" description="Polar residues" evidence="1">
    <location>
        <begin position="245"/>
        <end position="263"/>
    </location>
</feature>
<evidence type="ECO:0000313" key="2">
    <source>
        <dbReference type="EMBL" id="CAH7685883.1"/>
    </source>
</evidence>
<proteinExistence type="predicted"/>
<keyword evidence="3" id="KW-1185">Reference proteome</keyword>
<dbReference type="AlphaFoldDB" id="A0AAV0BH99"/>
<gene>
    <name evidence="2" type="ORF">PPACK8108_LOCUS20478</name>
</gene>
<comment type="caution">
    <text evidence="2">The sequence shown here is derived from an EMBL/GenBank/DDBJ whole genome shotgun (WGS) entry which is preliminary data.</text>
</comment>
<name>A0AAV0BH99_PHAPC</name>
<feature type="region of interest" description="Disordered" evidence="1">
    <location>
        <begin position="244"/>
        <end position="263"/>
    </location>
</feature>
<protein>
    <submittedName>
        <fullName evidence="2">Uncharacterized protein</fullName>
    </submittedName>
</protein>
<accession>A0AAV0BH99</accession>
<evidence type="ECO:0000256" key="1">
    <source>
        <dbReference type="SAM" id="MobiDB-lite"/>
    </source>
</evidence>